<dbReference type="Gene3D" id="1.10.760.10">
    <property type="entry name" value="Cytochrome c-like domain"/>
    <property type="match status" value="2"/>
</dbReference>
<organism evidence="8 9">
    <name type="scientific">Agarivorans aestuarii</name>
    <dbReference type="NCBI Taxonomy" id="1563703"/>
    <lineage>
        <taxon>Bacteria</taxon>
        <taxon>Pseudomonadati</taxon>
        <taxon>Pseudomonadota</taxon>
        <taxon>Gammaproteobacteria</taxon>
        <taxon>Alteromonadales</taxon>
        <taxon>Alteromonadaceae</taxon>
        <taxon>Agarivorans</taxon>
    </lineage>
</organism>
<keyword evidence="5" id="KW-0732">Signal</keyword>
<reference evidence="9" key="1">
    <citation type="submission" date="2023-07" db="EMBL/GenBank/DDBJ databases">
        <title>Draft genome sequence of Agarivorans aestuarii strain ZMCS4, a CAZymes producing bacteria isolated from the marine brown algae Clodostephus spongiosus.</title>
        <authorList>
            <person name="Lorente B."/>
            <person name="Cabral C."/>
            <person name="Frias J."/>
            <person name="Faria J."/>
            <person name="Toubarro D."/>
        </authorList>
    </citation>
    <scope>NUCLEOTIDE SEQUENCE [LARGE SCALE GENOMIC DNA]</scope>
    <source>
        <strain evidence="9">ZMCS4</strain>
    </source>
</reference>
<dbReference type="PANTHER" id="PTHR47281:SF1">
    <property type="entry name" value="OS09G0557700 PROTEIN"/>
    <property type="match status" value="1"/>
</dbReference>
<evidence type="ECO:0000259" key="6">
    <source>
        <dbReference type="PROSITE" id="PS51007"/>
    </source>
</evidence>
<evidence type="ECO:0000256" key="2">
    <source>
        <dbReference type="ARBA" id="ARBA00022723"/>
    </source>
</evidence>
<dbReference type="RefSeq" id="WP_329774364.1">
    <property type="nucleotide sequence ID" value="NZ_JAYDYW010000004.1"/>
</dbReference>
<evidence type="ECO:0000256" key="5">
    <source>
        <dbReference type="SAM" id="SignalP"/>
    </source>
</evidence>
<evidence type="ECO:0000259" key="7">
    <source>
        <dbReference type="PROSITE" id="PS51549"/>
    </source>
</evidence>
<feature type="chain" id="PRO_5046041198" evidence="5">
    <location>
        <begin position="21"/>
        <end position="358"/>
    </location>
</feature>
<keyword evidence="9" id="KW-1185">Reference proteome</keyword>
<evidence type="ECO:0000313" key="9">
    <source>
        <dbReference type="Proteomes" id="UP001310248"/>
    </source>
</evidence>
<dbReference type="SUPFAM" id="SSF46626">
    <property type="entry name" value="Cytochrome c"/>
    <property type="match status" value="2"/>
</dbReference>
<evidence type="ECO:0000256" key="4">
    <source>
        <dbReference type="PROSITE-ProRule" id="PRU00433"/>
    </source>
</evidence>
<dbReference type="InterPro" id="IPR045879">
    <property type="entry name" value="B561A"/>
</dbReference>
<keyword evidence="3 4" id="KW-0408">Iron</keyword>
<evidence type="ECO:0000256" key="3">
    <source>
        <dbReference type="ARBA" id="ARBA00023004"/>
    </source>
</evidence>
<feature type="domain" description="DM13" evidence="7">
    <location>
        <begin position="256"/>
        <end position="358"/>
    </location>
</feature>
<accession>A0ABU7G1A4</accession>
<keyword evidence="1 4" id="KW-0349">Heme</keyword>
<evidence type="ECO:0000256" key="1">
    <source>
        <dbReference type="ARBA" id="ARBA00022617"/>
    </source>
</evidence>
<dbReference type="SMART" id="SM00686">
    <property type="entry name" value="DM13"/>
    <property type="match status" value="1"/>
</dbReference>
<dbReference type="PROSITE" id="PS51007">
    <property type="entry name" value="CYTC"/>
    <property type="match status" value="1"/>
</dbReference>
<dbReference type="Pfam" id="PF10517">
    <property type="entry name" value="DM13"/>
    <property type="match status" value="1"/>
</dbReference>
<dbReference type="InterPro" id="IPR036909">
    <property type="entry name" value="Cyt_c-like_dom_sf"/>
</dbReference>
<dbReference type="InterPro" id="IPR009056">
    <property type="entry name" value="Cyt_c-like_dom"/>
</dbReference>
<sequence>MLSQATLKWSTTLVVASLLAACGGGGGESENPSTPLSGEQLFSQADSAGNQFSCSTCHATSENDQGLDEQGLHRPAHSLLNATRRNAFYNGSFSEVIDAVNNCRVDWMDASPYASDSAQWLSLEEYLVSLSDNGDAPEIAFNQAAAISDFSAADPNAGHDLFNQTCATCHGQNAAGSNLARTLVASGLSAQQVASKVRSSGPTSSRYFSNLSGGNMPFWSEQRLSDGELADIATYVESINTAQSYTCNASDHPKVGQVAMLSTLSHGVSGRVEILDNCTIEVSDFNYDGGGPDVLFYGAPSSNYNQGGFAIGDTINGPIYNNDTLQLSLDNAEQLDQLAGISVWCRDFSVSFGDGLFN</sequence>
<dbReference type="Proteomes" id="UP001310248">
    <property type="component" value="Unassembled WGS sequence"/>
</dbReference>
<name>A0ABU7G1A4_9ALTE</name>
<feature type="domain" description="Cytochrome c" evidence="6">
    <location>
        <begin position="153"/>
        <end position="240"/>
    </location>
</feature>
<feature type="signal peptide" evidence="5">
    <location>
        <begin position="1"/>
        <end position="20"/>
    </location>
</feature>
<protein>
    <submittedName>
        <fullName evidence="8">DM13 domain-containing protein</fullName>
    </submittedName>
</protein>
<proteinExistence type="predicted"/>
<dbReference type="PANTHER" id="PTHR47281">
    <property type="entry name" value="OS09G0557700 PROTEIN"/>
    <property type="match status" value="1"/>
</dbReference>
<dbReference type="EMBL" id="JAYDYW010000004">
    <property type="protein sequence ID" value="MEE1672986.1"/>
    <property type="molecule type" value="Genomic_DNA"/>
</dbReference>
<gene>
    <name evidence="8" type="ORF">SNR37_002397</name>
</gene>
<dbReference type="InterPro" id="IPR019545">
    <property type="entry name" value="DM13_domain"/>
</dbReference>
<dbReference type="Pfam" id="PF13442">
    <property type="entry name" value="Cytochrome_CBB3"/>
    <property type="match status" value="1"/>
</dbReference>
<evidence type="ECO:0000313" key="8">
    <source>
        <dbReference type="EMBL" id="MEE1672986.1"/>
    </source>
</evidence>
<keyword evidence="2 4" id="KW-0479">Metal-binding</keyword>
<dbReference type="PROSITE" id="PS51549">
    <property type="entry name" value="DM13"/>
    <property type="match status" value="1"/>
</dbReference>
<comment type="caution">
    <text evidence="8">The sequence shown here is derived from an EMBL/GenBank/DDBJ whole genome shotgun (WGS) entry which is preliminary data.</text>
</comment>